<dbReference type="RefSeq" id="WP_380017201.1">
    <property type="nucleotide sequence ID" value="NZ_JBHLYR010000086.1"/>
</dbReference>
<comment type="caution">
    <text evidence="7">The sequence shown here is derived from an EMBL/GenBank/DDBJ whole genome shotgun (WGS) entry which is preliminary data.</text>
</comment>
<dbReference type="EMBL" id="JBHLYR010000086">
    <property type="protein sequence ID" value="MFB9995351.1"/>
    <property type="molecule type" value="Genomic_DNA"/>
</dbReference>
<keyword evidence="2 5" id="KW-0812">Transmembrane</keyword>
<feature type="transmembrane region" description="Helical" evidence="5">
    <location>
        <begin position="348"/>
        <end position="367"/>
    </location>
</feature>
<evidence type="ECO:0000313" key="7">
    <source>
        <dbReference type="EMBL" id="MFB9995351.1"/>
    </source>
</evidence>
<evidence type="ECO:0000259" key="6">
    <source>
        <dbReference type="Pfam" id="PF04932"/>
    </source>
</evidence>
<evidence type="ECO:0000313" key="8">
    <source>
        <dbReference type="Proteomes" id="UP001589733"/>
    </source>
</evidence>
<evidence type="ECO:0000256" key="3">
    <source>
        <dbReference type="ARBA" id="ARBA00022989"/>
    </source>
</evidence>
<dbReference type="InterPro" id="IPR051533">
    <property type="entry name" value="WaaL-like"/>
</dbReference>
<name>A0ABV6B8V5_9DEIO</name>
<feature type="transmembrane region" description="Helical" evidence="5">
    <location>
        <begin position="131"/>
        <end position="151"/>
    </location>
</feature>
<organism evidence="7 8">
    <name type="scientific">Deinococcus oregonensis</name>
    <dbReference type="NCBI Taxonomy" id="1805970"/>
    <lineage>
        <taxon>Bacteria</taxon>
        <taxon>Thermotogati</taxon>
        <taxon>Deinococcota</taxon>
        <taxon>Deinococci</taxon>
        <taxon>Deinococcales</taxon>
        <taxon>Deinococcaceae</taxon>
        <taxon>Deinococcus</taxon>
    </lineage>
</organism>
<dbReference type="Pfam" id="PF04932">
    <property type="entry name" value="Wzy_C"/>
    <property type="match status" value="1"/>
</dbReference>
<reference evidence="7 8" key="1">
    <citation type="submission" date="2024-09" db="EMBL/GenBank/DDBJ databases">
        <authorList>
            <person name="Sun Q."/>
            <person name="Mori K."/>
        </authorList>
    </citation>
    <scope>NUCLEOTIDE SEQUENCE [LARGE SCALE GENOMIC DNA]</scope>
    <source>
        <strain evidence="7 8">JCM 13503</strain>
    </source>
</reference>
<keyword evidence="4 5" id="KW-0472">Membrane</keyword>
<keyword evidence="8" id="KW-1185">Reference proteome</keyword>
<sequence length="507" mass="54057">MSVPSDSSAALPRWIAPWLAASPAMYLLSPLALLALPYLRQLPQPVLWILGFYALSQQIPALFTPEPLLASGFALARTAVMFGLIGVGVALKDSQRLRPLAIGLTIIYSTAFIFSLVSGNDFLASRLRHPYMTPIALGLAGAFGIWVALFIKGKLLWRVPLGLVSIGVLLLSGSRGPLAAALVGCLAGFIIRRGRKTAVALVLGAAVLIGGFYVGDRLGVSAISRLGSADTTGRDIVWYNTLTVIRSEPWFGVGSYRLGSYLASPIEECPSISPATETPTCSGWIKKLGSPWLIAHNLTLQQLAETGPLGLLGLLILISAVGAAALATRDPLAVAGVSGLLAATITDNTLLIPTPFFGEVFWILAGMQLMHLPVFRASLGWSGAALGAVLSAPMLINAFVLPQIPAERIALLIAPPTLTSQKQYTVFAQFSGTAGRYRVSLNSCSTHCIPLQMLPIEIVETKSSLLIFQVTLPQLPSQTLELRLLPGFSTLQIRPLGIKRWTVKQRL</sequence>
<keyword evidence="3 5" id="KW-1133">Transmembrane helix</keyword>
<feature type="transmembrane region" description="Helical" evidence="5">
    <location>
        <begin position="309"/>
        <end position="328"/>
    </location>
</feature>
<feature type="transmembrane region" description="Helical" evidence="5">
    <location>
        <begin position="69"/>
        <end position="91"/>
    </location>
</feature>
<keyword evidence="7" id="KW-0436">Ligase</keyword>
<dbReference type="PANTHER" id="PTHR37422:SF13">
    <property type="entry name" value="LIPOPOLYSACCHARIDE BIOSYNTHESIS PROTEIN PA4999-RELATED"/>
    <property type="match status" value="1"/>
</dbReference>
<feature type="transmembrane region" description="Helical" evidence="5">
    <location>
        <begin position="100"/>
        <end position="119"/>
    </location>
</feature>
<comment type="subcellular location">
    <subcellularLocation>
        <location evidence="1">Membrane</location>
        <topology evidence="1">Multi-pass membrane protein</topology>
    </subcellularLocation>
</comment>
<evidence type="ECO:0000256" key="4">
    <source>
        <dbReference type="ARBA" id="ARBA00023136"/>
    </source>
</evidence>
<protein>
    <submittedName>
        <fullName evidence="7">O-antigen ligase family protein</fullName>
    </submittedName>
</protein>
<feature type="transmembrane region" description="Helical" evidence="5">
    <location>
        <begin position="46"/>
        <end position="63"/>
    </location>
</feature>
<dbReference type="Proteomes" id="UP001589733">
    <property type="component" value="Unassembled WGS sequence"/>
</dbReference>
<dbReference type="InterPro" id="IPR007016">
    <property type="entry name" value="O-antigen_ligase-rel_domated"/>
</dbReference>
<gene>
    <name evidence="7" type="ORF">ACFFLM_25755</name>
</gene>
<proteinExistence type="predicted"/>
<evidence type="ECO:0000256" key="2">
    <source>
        <dbReference type="ARBA" id="ARBA00022692"/>
    </source>
</evidence>
<accession>A0ABV6B8V5</accession>
<evidence type="ECO:0000256" key="5">
    <source>
        <dbReference type="SAM" id="Phobius"/>
    </source>
</evidence>
<feature type="transmembrane region" description="Helical" evidence="5">
    <location>
        <begin position="379"/>
        <end position="401"/>
    </location>
</feature>
<feature type="transmembrane region" description="Helical" evidence="5">
    <location>
        <begin position="15"/>
        <end position="39"/>
    </location>
</feature>
<evidence type="ECO:0000256" key="1">
    <source>
        <dbReference type="ARBA" id="ARBA00004141"/>
    </source>
</evidence>
<dbReference type="GO" id="GO:0016874">
    <property type="term" value="F:ligase activity"/>
    <property type="evidence" value="ECO:0007669"/>
    <property type="project" value="UniProtKB-KW"/>
</dbReference>
<dbReference type="PANTHER" id="PTHR37422">
    <property type="entry name" value="TEICHURONIC ACID BIOSYNTHESIS PROTEIN TUAE"/>
    <property type="match status" value="1"/>
</dbReference>
<feature type="domain" description="O-antigen ligase-related" evidence="6">
    <location>
        <begin position="163"/>
        <end position="314"/>
    </location>
</feature>
<feature type="transmembrane region" description="Helical" evidence="5">
    <location>
        <begin position="163"/>
        <end position="191"/>
    </location>
</feature>
<feature type="transmembrane region" description="Helical" evidence="5">
    <location>
        <begin position="197"/>
        <end position="215"/>
    </location>
</feature>